<evidence type="ECO:0000313" key="2">
    <source>
        <dbReference type="EMBL" id="KAJ8880539.1"/>
    </source>
</evidence>
<dbReference type="Pfam" id="PF06468">
    <property type="entry name" value="Spond_N"/>
    <property type="match status" value="1"/>
</dbReference>
<sequence length="816" mass="90578">MSALRGPVCSSVTGCMRHATPSVCVAKMFHALTVGNGYTCRGRSVPSANEVELFRVCKHYVGAVSVSVLFHLSPPTDTVSNVTVLFACRRGAPKGLLPPSPRLRKVAKGAVPPNSETLLRQFVTLYSQCNIKHVVEMYVTATTAKSHLTGVKRSALTKALAQARTSQPKRIEEISKLVEGKEKKSSIQIKSEAATWRKWLLSRRGDELAWTHTSLEVSGGSEQECSDPTSTKDKYVPGAVEIPVVHRRAFTVTERLRNQRQYGKMQDLIIQAVNGVARNLECATLGKRTKRLKDQLCCSWVALFTLLVKQPHNTSTARAVFHLHSTRGRYNARHTSTSLGPAIARYLLEEARRRISTRRRDILKAELEAELRRSYDLLSHASAPRALRNGFQEWSVTRPLTCYISQARICLARTVAATWRQSKHSLLRAARGRMPVNDFGFLKYINWGVLEVTTIGSSVKLLSASTRRSHDASFMLFRLGSRVSAGARQLAETGSGQLLEDDAQGTAGVMDAFTAPAIQQGAGRTEAEFFLDGNHSRVSIPLHSLYCRLTSSQLHQGQLFLDSNHSLASILSYLHYFYFVLLPLLAVKGGPRAASLLYGTSRTICGIEVKERNYGDGRLQYWQKCVKRWVTDCEGRLFGLGGHLVMMIGLYSTTSDALEKNLHPELKFKSRPPAHAGKWGEGGGGAAGGSGWSTRCLPEQFPTFALLSSSKELEDPSLGAPPPFWMVCERRLNWLLTRQWLLSRKNVALVHPAPCWMTVERRLEILQEGTPIIFSPAIQRGAGYTELEFSLNANKSSVSIFSNFQHRISSSQEWNV</sequence>
<gene>
    <name evidence="2" type="ORF">PR048_017009</name>
</gene>
<name>A0ABQ9H8A9_9NEOP</name>
<reference evidence="2 3" key="1">
    <citation type="submission" date="2023-02" db="EMBL/GenBank/DDBJ databases">
        <title>LHISI_Scaffold_Assembly.</title>
        <authorList>
            <person name="Stuart O.P."/>
            <person name="Cleave R."/>
            <person name="Magrath M.J.L."/>
            <person name="Mikheyev A.S."/>
        </authorList>
    </citation>
    <scope>NUCLEOTIDE SEQUENCE [LARGE SCALE GENOMIC DNA]</scope>
    <source>
        <strain evidence="2">Daus_M_001</strain>
        <tissue evidence="2">Leg muscle</tissue>
    </source>
</reference>
<proteinExistence type="predicted"/>
<dbReference type="InterPro" id="IPR009465">
    <property type="entry name" value="Spondin_N"/>
</dbReference>
<feature type="domain" description="Spondin" evidence="1">
    <location>
        <begin position="468"/>
        <end position="540"/>
    </location>
</feature>
<protein>
    <recommendedName>
        <fullName evidence="1">Spondin domain-containing protein</fullName>
    </recommendedName>
</protein>
<evidence type="ECO:0000313" key="3">
    <source>
        <dbReference type="Proteomes" id="UP001159363"/>
    </source>
</evidence>
<dbReference type="Gene3D" id="2.60.40.2130">
    <property type="entry name" value="F-spondin domain"/>
    <property type="match status" value="1"/>
</dbReference>
<keyword evidence="3" id="KW-1185">Reference proteome</keyword>
<dbReference type="Proteomes" id="UP001159363">
    <property type="component" value="Chromosome 5"/>
</dbReference>
<comment type="caution">
    <text evidence="2">The sequence shown here is derived from an EMBL/GenBank/DDBJ whole genome shotgun (WGS) entry which is preliminary data.</text>
</comment>
<accession>A0ABQ9H8A9</accession>
<dbReference type="EMBL" id="JARBHB010000006">
    <property type="protein sequence ID" value="KAJ8880539.1"/>
    <property type="molecule type" value="Genomic_DNA"/>
</dbReference>
<dbReference type="InterPro" id="IPR038678">
    <property type="entry name" value="Spondin_N_sf"/>
</dbReference>
<organism evidence="2 3">
    <name type="scientific">Dryococelus australis</name>
    <dbReference type="NCBI Taxonomy" id="614101"/>
    <lineage>
        <taxon>Eukaryota</taxon>
        <taxon>Metazoa</taxon>
        <taxon>Ecdysozoa</taxon>
        <taxon>Arthropoda</taxon>
        <taxon>Hexapoda</taxon>
        <taxon>Insecta</taxon>
        <taxon>Pterygota</taxon>
        <taxon>Neoptera</taxon>
        <taxon>Polyneoptera</taxon>
        <taxon>Phasmatodea</taxon>
        <taxon>Verophasmatodea</taxon>
        <taxon>Anareolatae</taxon>
        <taxon>Phasmatidae</taxon>
        <taxon>Eurycanthinae</taxon>
        <taxon>Dryococelus</taxon>
    </lineage>
</organism>
<evidence type="ECO:0000259" key="1">
    <source>
        <dbReference type="Pfam" id="PF06468"/>
    </source>
</evidence>